<dbReference type="AlphaFoldDB" id="A0A101LZ00"/>
<gene>
    <name evidence="1" type="ORF">ABT39_MTgene4890</name>
</gene>
<keyword evidence="1" id="KW-0496">Mitochondrion</keyword>
<sequence>MLMGQTIENACPWDDLSPLLGSGGWAACGSRMNQSLYGQASLTSCTSWGYRRP</sequence>
<protein>
    <submittedName>
        <fullName evidence="1">Uncharacterized protein</fullName>
    </submittedName>
</protein>
<reference evidence="1" key="1">
    <citation type="journal article" date="2015" name="Genome Biol. Evol.">
        <title>Organellar Genomes of White Spruce (Picea glauca): Assembly and Annotation.</title>
        <authorList>
            <person name="Jackman S.D."/>
            <person name="Warren R.L."/>
            <person name="Gibb E.A."/>
            <person name="Vandervalk B.P."/>
            <person name="Mohamadi H."/>
            <person name="Chu J."/>
            <person name="Raymond A."/>
            <person name="Pleasance S."/>
            <person name="Coope R."/>
            <person name="Wildung M.R."/>
            <person name="Ritland C.E."/>
            <person name="Bousquet J."/>
            <person name="Jones S.J."/>
            <person name="Bohlmann J."/>
            <person name="Birol I."/>
        </authorList>
    </citation>
    <scope>NUCLEOTIDE SEQUENCE [LARGE SCALE GENOMIC DNA]</scope>
    <source>
        <tissue evidence="1">Flushing bud</tissue>
    </source>
</reference>
<evidence type="ECO:0000313" key="1">
    <source>
        <dbReference type="EMBL" id="KUM47895.1"/>
    </source>
</evidence>
<geneLocation type="mitochondrion" evidence="1"/>
<organism evidence="1">
    <name type="scientific">Picea glauca</name>
    <name type="common">White spruce</name>
    <name type="synonym">Pinus glauca</name>
    <dbReference type="NCBI Taxonomy" id="3330"/>
    <lineage>
        <taxon>Eukaryota</taxon>
        <taxon>Viridiplantae</taxon>
        <taxon>Streptophyta</taxon>
        <taxon>Embryophyta</taxon>
        <taxon>Tracheophyta</taxon>
        <taxon>Spermatophyta</taxon>
        <taxon>Pinopsida</taxon>
        <taxon>Pinidae</taxon>
        <taxon>Conifers I</taxon>
        <taxon>Pinales</taxon>
        <taxon>Pinaceae</taxon>
        <taxon>Picea</taxon>
    </lineage>
</organism>
<name>A0A101LZ00_PICGL</name>
<dbReference type="EMBL" id="LKAM01000006">
    <property type="protein sequence ID" value="KUM47895.1"/>
    <property type="molecule type" value="Genomic_DNA"/>
</dbReference>
<comment type="caution">
    <text evidence="1">The sequence shown here is derived from an EMBL/GenBank/DDBJ whole genome shotgun (WGS) entry which is preliminary data.</text>
</comment>
<accession>A0A101LZ00</accession>
<proteinExistence type="predicted"/>